<reference evidence="1 2" key="1">
    <citation type="journal article" date="2012" name="J. Bacteriol.">
        <title>Complete Genome Sequence of the Hyperthermophilic Archaeon Thermococcus sp. Strain CL1, Isolated from a Paralvinella sp. Polychaete Worm Collected from a Hydrothermal Vent.</title>
        <authorList>
            <person name="Jung J.H."/>
            <person name="Holden J.F."/>
            <person name="Seo D.H."/>
            <person name="Park K.H."/>
            <person name="Shin H."/>
            <person name="Ryu S."/>
            <person name="Lee J.H."/>
            <person name="Park C.S."/>
        </authorList>
    </citation>
    <scope>NUCLEOTIDE SEQUENCE [LARGE SCALE GENOMIC DNA]</scope>
    <source>
        <strain evidence="2">DSM 27260 / KACC 17922 / CL1</strain>
    </source>
</reference>
<organism evidence="1 2">
    <name type="scientific">Thermococcus cleftensis (strain DSM 27260 / KACC 17922 / CL1)</name>
    <dbReference type="NCBI Taxonomy" id="163003"/>
    <lineage>
        <taxon>Archaea</taxon>
        <taxon>Methanobacteriati</taxon>
        <taxon>Methanobacteriota</taxon>
        <taxon>Thermococci</taxon>
        <taxon>Thermococcales</taxon>
        <taxon>Thermococcaceae</taxon>
        <taxon>Thermococcus</taxon>
    </lineage>
</organism>
<dbReference type="STRING" id="163003.CL1_1074"/>
<sequence length="350" mass="40165">MIREYSRVFGRYVGSEEYERDLEERKRREALFSEVLAEERIKRLSEFELGEIISGLWATRVWTNKDYLLQRIISDNGMEKIRKELFNLLYGGAPFEERFDRFMGSIKGLGPASVTELLCLFNPREYGIWNDKARKALGLLGFDDELPLGKYRISGEEYGRFNSVAKEIAAELRSEGFGDPDLLFVDYFLYEVWRHGPLEPVGETVVPRNVGEFDHNEIRDHVRDIGLWLGFDAETEKLIAPGSRVDVVWRARIGNLGTVAYVFEIHRNGSIKSLILNLQKASRSSVVQKVIAVSDGEQLAKIRREVEGLPENFVRKLVFWDVAEVERTYEKLSEVAGVIQGLGLISSEFE</sequence>
<dbReference type="EMBL" id="CP003651">
    <property type="protein sequence ID" value="AFL95277.1"/>
    <property type="molecule type" value="Genomic_DNA"/>
</dbReference>
<dbReference type="Proteomes" id="UP000006064">
    <property type="component" value="Chromosome"/>
</dbReference>
<evidence type="ECO:0000313" key="2">
    <source>
        <dbReference type="Proteomes" id="UP000006064"/>
    </source>
</evidence>
<dbReference type="KEGG" id="thm:CL1_1074"/>
<proteinExistence type="predicted"/>
<gene>
    <name evidence="1" type="ORF">CL1_1074</name>
</gene>
<keyword evidence="2" id="KW-1185">Reference proteome</keyword>
<accession>I3ZU93</accession>
<name>I3ZU93_THECF</name>
<dbReference type="HOGENOM" id="CLU_067988_0_0_2"/>
<protein>
    <submittedName>
        <fullName evidence="1">Uncharacterized protein</fullName>
    </submittedName>
</protein>
<dbReference type="AlphaFoldDB" id="I3ZU93"/>
<evidence type="ECO:0000313" key="1">
    <source>
        <dbReference type="EMBL" id="AFL95277.1"/>
    </source>
</evidence>